<comment type="caution">
    <text evidence="2">The sequence shown here is derived from an EMBL/GenBank/DDBJ whole genome shotgun (WGS) entry which is preliminary data.</text>
</comment>
<evidence type="ECO:0000313" key="3">
    <source>
        <dbReference type="Proteomes" id="UP000018888"/>
    </source>
</evidence>
<feature type="transmembrane region" description="Helical" evidence="1">
    <location>
        <begin position="6"/>
        <end position="28"/>
    </location>
</feature>
<gene>
    <name evidence="2" type="ORF">GLOIN_2v1617049</name>
</gene>
<accession>A0A2P4PY95</accession>
<evidence type="ECO:0000256" key="1">
    <source>
        <dbReference type="SAM" id="Phobius"/>
    </source>
</evidence>
<keyword evidence="3" id="KW-1185">Reference proteome</keyword>
<proteinExistence type="predicted"/>
<dbReference type="AlphaFoldDB" id="A0A2P4PY95"/>
<keyword evidence="1" id="KW-1133">Transmembrane helix</keyword>
<protein>
    <submittedName>
        <fullName evidence="2">Uncharacterized protein</fullName>
    </submittedName>
</protein>
<reference evidence="2 3" key="1">
    <citation type="journal article" date="2013" name="Proc. Natl. Acad. Sci. U.S.A.">
        <title>Genome of an arbuscular mycorrhizal fungus provides insight into the oldest plant symbiosis.</title>
        <authorList>
            <person name="Tisserant E."/>
            <person name="Malbreil M."/>
            <person name="Kuo A."/>
            <person name="Kohler A."/>
            <person name="Symeonidi A."/>
            <person name="Balestrini R."/>
            <person name="Charron P."/>
            <person name="Duensing N."/>
            <person name="Frei Dit Frey N."/>
            <person name="Gianinazzi-Pearson V."/>
            <person name="Gilbert L.B."/>
            <person name="Handa Y."/>
            <person name="Herr J.R."/>
            <person name="Hijri M."/>
            <person name="Koul R."/>
            <person name="Kawaguchi M."/>
            <person name="Krajinski F."/>
            <person name="Lammers P.J."/>
            <person name="Masclaux F.G."/>
            <person name="Murat C."/>
            <person name="Morin E."/>
            <person name="Ndikumana S."/>
            <person name="Pagni M."/>
            <person name="Petitpierre D."/>
            <person name="Requena N."/>
            <person name="Rosikiewicz P."/>
            <person name="Riley R."/>
            <person name="Saito K."/>
            <person name="San Clemente H."/>
            <person name="Shapiro H."/>
            <person name="van Tuinen D."/>
            <person name="Becard G."/>
            <person name="Bonfante P."/>
            <person name="Paszkowski U."/>
            <person name="Shachar-Hill Y.Y."/>
            <person name="Tuskan G.A."/>
            <person name="Young P.W."/>
            <person name="Sanders I.R."/>
            <person name="Henrissat B."/>
            <person name="Rensing S.A."/>
            <person name="Grigoriev I.V."/>
            <person name="Corradi N."/>
            <person name="Roux C."/>
            <person name="Martin F."/>
        </authorList>
    </citation>
    <scope>NUCLEOTIDE SEQUENCE [LARGE SCALE GENOMIC DNA]</scope>
    <source>
        <strain evidence="2 3">DAOM 197198</strain>
    </source>
</reference>
<keyword evidence="1" id="KW-0812">Transmembrane</keyword>
<evidence type="ECO:0000313" key="2">
    <source>
        <dbReference type="EMBL" id="POG70358.1"/>
    </source>
</evidence>
<reference evidence="2 3" key="2">
    <citation type="journal article" date="2018" name="New Phytol.">
        <title>High intraspecific genome diversity in the model arbuscular mycorrhizal symbiont Rhizophagus irregularis.</title>
        <authorList>
            <person name="Chen E.C.H."/>
            <person name="Morin E."/>
            <person name="Beaudet D."/>
            <person name="Noel J."/>
            <person name="Yildirir G."/>
            <person name="Ndikumana S."/>
            <person name="Charron P."/>
            <person name="St-Onge C."/>
            <person name="Giorgi J."/>
            <person name="Kruger M."/>
            <person name="Marton T."/>
            <person name="Ropars J."/>
            <person name="Grigoriev I.V."/>
            <person name="Hainaut M."/>
            <person name="Henrissat B."/>
            <person name="Roux C."/>
            <person name="Martin F."/>
            <person name="Corradi N."/>
        </authorList>
    </citation>
    <scope>NUCLEOTIDE SEQUENCE [LARGE SCALE GENOMIC DNA]</scope>
    <source>
        <strain evidence="2 3">DAOM 197198</strain>
    </source>
</reference>
<sequence length="53" mass="6514">MHRSFQPNYIMQLTIEYVISLYATCFLCMHMFQHMLKNFLIAFMIFPFTIHYS</sequence>
<organism evidence="2 3">
    <name type="scientific">Rhizophagus irregularis (strain DAOM 181602 / DAOM 197198 / MUCL 43194)</name>
    <name type="common">Arbuscular mycorrhizal fungus</name>
    <name type="synonym">Glomus intraradices</name>
    <dbReference type="NCBI Taxonomy" id="747089"/>
    <lineage>
        <taxon>Eukaryota</taxon>
        <taxon>Fungi</taxon>
        <taxon>Fungi incertae sedis</taxon>
        <taxon>Mucoromycota</taxon>
        <taxon>Glomeromycotina</taxon>
        <taxon>Glomeromycetes</taxon>
        <taxon>Glomerales</taxon>
        <taxon>Glomeraceae</taxon>
        <taxon>Rhizophagus</taxon>
    </lineage>
</organism>
<name>A0A2P4PY95_RHIID</name>
<dbReference type="EMBL" id="AUPC02000122">
    <property type="protein sequence ID" value="POG70358.1"/>
    <property type="molecule type" value="Genomic_DNA"/>
</dbReference>
<keyword evidence="1" id="KW-0472">Membrane</keyword>
<dbReference type="Proteomes" id="UP000018888">
    <property type="component" value="Unassembled WGS sequence"/>
</dbReference>